<dbReference type="SUPFAM" id="SSF53098">
    <property type="entry name" value="Ribonuclease H-like"/>
    <property type="match status" value="1"/>
</dbReference>
<dbReference type="Pfam" id="PF14033">
    <property type="entry name" value="DUF4246"/>
    <property type="match status" value="1"/>
</dbReference>
<evidence type="ECO:0000259" key="2">
    <source>
        <dbReference type="Pfam" id="PF21666"/>
    </source>
</evidence>
<dbReference type="InterPro" id="IPR036397">
    <property type="entry name" value="RNaseH_sf"/>
</dbReference>
<dbReference type="InterPro" id="IPR025340">
    <property type="entry name" value="DUF4246"/>
</dbReference>
<name>A0AAD9YXV1_9LECA</name>
<feature type="domain" description="DUF4246" evidence="2">
    <location>
        <begin position="5"/>
        <end position="70"/>
    </location>
</feature>
<dbReference type="PANTHER" id="PTHR33119">
    <property type="entry name" value="IFI3P"/>
    <property type="match status" value="1"/>
</dbReference>
<evidence type="ECO:0000313" key="4">
    <source>
        <dbReference type="Proteomes" id="UP001276659"/>
    </source>
</evidence>
<keyword evidence="4" id="KW-1185">Reference proteome</keyword>
<accession>A0AAD9YXV1</accession>
<protein>
    <submittedName>
        <fullName evidence="3">Uncharacterized protein</fullName>
    </submittedName>
</protein>
<dbReference type="InterPro" id="IPR049207">
    <property type="entry name" value="DUF4246_N"/>
</dbReference>
<dbReference type="GO" id="GO:0003676">
    <property type="term" value="F:nucleic acid binding"/>
    <property type="evidence" value="ECO:0007669"/>
    <property type="project" value="InterPro"/>
</dbReference>
<reference evidence="3" key="1">
    <citation type="submission" date="2022-11" db="EMBL/GenBank/DDBJ databases">
        <title>Chromosomal genome sequence assembly and mating type (MAT) locus characterization of the leprose asexual lichenized fungus Lepraria neglecta (Nyl.) Erichsen.</title>
        <authorList>
            <person name="Allen J.L."/>
            <person name="Pfeffer B."/>
        </authorList>
    </citation>
    <scope>NUCLEOTIDE SEQUENCE</scope>
    <source>
        <strain evidence="3">Allen 5258</strain>
    </source>
</reference>
<dbReference type="EMBL" id="JASNWA010000010">
    <property type="protein sequence ID" value="KAK3168119.1"/>
    <property type="molecule type" value="Genomic_DNA"/>
</dbReference>
<dbReference type="Pfam" id="PF21666">
    <property type="entry name" value="DUF4246_N"/>
    <property type="match status" value="1"/>
</dbReference>
<proteinExistence type="predicted"/>
<organism evidence="3 4">
    <name type="scientific">Lepraria neglecta</name>
    <dbReference type="NCBI Taxonomy" id="209136"/>
    <lineage>
        <taxon>Eukaryota</taxon>
        <taxon>Fungi</taxon>
        <taxon>Dikarya</taxon>
        <taxon>Ascomycota</taxon>
        <taxon>Pezizomycotina</taxon>
        <taxon>Lecanoromycetes</taxon>
        <taxon>OSLEUM clade</taxon>
        <taxon>Lecanoromycetidae</taxon>
        <taxon>Lecanorales</taxon>
        <taxon>Lecanorineae</taxon>
        <taxon>Stereocaulaceae</taxon>
        <taxon>Lepraria</taxon>
    </lineage>
</organism>
<dbReference type="Proteomes" id="UP001276659">
    <property type="component" value="Unassembled WGS sequence"/>
</dbReference>
<dbReference type="InterPro" id="IPR049192">
    <property type="entry name" value="DUF4246_C"/>
</dbReference>
<sequence length="723" mass="82951">MDIKLPGFGHPINYQAPEMGVSSDAVMDWYGQALTVRELKMIELMNQITEKPDWDRKVFDKNITQKWRQEALDAENVDVTEKMLDWIIAELQYKAPSCQKTGILSALELDATVVKSDTAVAPELKEELKAACTPLEDVPTRSKDWHPGSDEKVLDLVHPSLFPLIYGRSRVLPSGGVGLRDCVEYIGQGVTIKLPEESNVEVYRSRLWYTCTHLKFWSQNFQWLPCDVVFAGQEDVKITSYINNLHPSQYPDLYSVVEKFIAKSIPLWDHTLTLKKAQWVRKPRIEMEYTQYEFPEGEEGPEEVRDDYSAKEDWLRSTRVLVKPEPGDKLANIELTPEKPNYDGGSWHIEGQLNEHVCASALYYYDSENITESFLSFRHRIDTQETDMKKYDHDDYEGVERIYGIQQDRPAVQEIGRVSTKEGRLLAFLNVVQHRVSPFRLADPTRPGHRKILALFLVDPHIRILSTSNVPPQQKSWWAEKVRGVQKISELPKELVDLVIDDVSNFPISLEEAKEIRLKFMEERKIFVEEVDKDLQAYTFSFCFLKDYFIRAEWTGADYTKLKLLQTPSIKAETLQICTHGFFLASDLHQSQDRLALTGYGVFFLSLGEDWILSAALAPDIPHTKTHAEITAVVRAAQLVLKRGPLLTNAFKDIVIYTDSCTVTSGLENYQPRHDHGAPHALLPDRFTKLGLFSELDRALAEINRRLKPVKIDYLIPEHNEAV</sequence>
<gene>
    <name evidence="3" type="ORF">OEA41_004565</name>
</gene>
<feature type="domain" description="DUF4246" evidence="1">
    <location>
        <begin position="81"/>
        <end position="481"/>
    </location>
</feature>
<comment type="caution">
    <text evidence="3">The sequence shown here is derived from an EMBL/GenBank/DDBJ whole genome shotgun (WGS) entry which is preliminary data.</text>
</comment>
<dbReference type="Gene3D" id="3.30.420.10">
    <property type="entry name" value="Ribonuclease H-like superfamily/Ribonuclease H"/>
    <property type="match status" value="1"/>
</dbReference>
<evidence type="ECO:0000313" key="3">
    <source>
        <dbReference type="EMBL" id="KAK3168119.1"/>
    </source>
</evidence>
<dbReference type="InterPro" id="IPR012337">
    <property type="entry name" value="RNaseH-like_sf"/>
</dbReference>
<dbReference type="AlphaFoldDB" id="A0AAD9YXV1"/>
<evidence type="ECO:0000259" key="1">
    <source>
        <dbReference type="Pfam" id="PF14033"/>
    </source>
</evidence>
<dbReference type="PANTHER" id="PTHR33119:SF1">
    <property type="entry name" value="FE2OG DIOXYGENASE DOMAIN-CONTAINING PROTEIN"/>
    <property type="match status" value="1"/>
</dbReference>